<evidence type="ECO:0000259" key="2">
    <source>
        <dbReference type="Pfam" id="PF08719"/>
    </source>
</evidence>
<name>A0AAV7K6P7_9METZ</name>
<dbReference type="Proteomes" id="UP001165289">
    <property type="component" value="Unassembled WGS sequence"/>
</dbReference>
<evidence type="ECO:0000256" key="1">
    <source>
        <dbReference type="SAM" id="MobiDB-lite"/>
    </source>
</evidence>
<feature type="region of interest" description="Disordered" evidence="1">
    <location>
        <begin position="364"/>
        <end position="415"/>
    </location>
</feature>
<dbReference type="SUPFAM" id="SSF143990">
    <property type="entry name" value="YbiA-like"/>
    <property type="match status" value="1"/>
</dbReference>
<keyword evidence="4" id="KW-1185">Reference proteome</keyword>
<reference evidence="3 4" key="1">
    <citation type="journal article" date="2023" name="BMC Biol.">
        <title>The compact genome of the sponge Oopsacas minuta (Hexactinellida) is lacking key metazoan core genes.</title>
        <authorList>
            <person name="Santini S."/>
            <person name="Schenkelaars Q."/>
            <person name="Jourda C."/>
            <person name="Duchesne M."/>
            <person name="Belahbib H."/>
            <person name="Rocher C."/>
            <person name="Selva M."/>
            <person name="Riesgo A."/>
            <person name="Vervoort M."/>
            <person name="Leys S.P."/>
            <person name="Kodjabachian L."/>
            <person name="Le Bivic A."/>
            <person name="Borchiellini C."/>
            <person name="Claverie J.M."/>
            <person name="Renard E."/>
        </authorList>
    </citation>
    <scope>NUCLEOTIDE SEQUENCE [LARGE SCALE GENOMIC DNA]</scope>
    <source>
        <strain evidence="3">SPO-2</strain>
    </source>
</reference>
<evidence type="ECO:0000313" key="4">
    <source>
        <dbReference type="Proteomes" id="UP001165289"/>
    </source>
</evidence>
<gene>
    <name evidence="3" type="ORF">LOD99_16248</name>
</gene>
<dbReference type="CDD" id="cd15457">
    <property type="entry name" value="NADAR"/>
    <property type="match status" value="1"/>
</dbReference>
<comment type="caution">
    <text evidence="3">The sequence shown here is derived from an EMBL/GenBank/DDBJ whole genome shotgun (WGS) entry which is preliminary data.</text>
</comment>
<evidence type="ECO:0000313" key="3">
    <source>
        <dbReference type="EMBL" id="KAI6656946.1"/>
    </source>
</evidence>
<dbReference type="NCBIfam" id="TIGR02464">
    <property type="entry name" value="ribofla_fusion"/>
    <property type="match status" value="1"/>
</dbReference>
<dbReference type="InterPro" id="IPR012816">
    <property type="entry name" value="NADAR"/>
</dbReference>
<protein>
    <submittedName>
        <fullName evidence="3">Riboflavin biosynthesis protein PYRR, chloroplastic-like</fullName>
    </submittedName>
</protein>
<sequence>MHTDIGPIPRDILLYPHILHASIQYLQTVSNWNTKIDGCYWCCANCLNYASIFCSKECFFLFNEWCFMKLKGYPAVTCCKYLSCPNSTESSSQCCSIHNRKYPSEFGKLINLLQTSNYILGPKWYHNGYLPLIDFYNRDEPFYEFTNFFPCPSLKIDGIAYPTSEHYFQSQKFVGTPYILHISDMSHPRDAFDFSRSNKGNKWIRPDWSKVKEQVMYRVLREKFTQNPVLAYMLISTCNAHLYEHTSNDSFWGDGGDDRAGQNKLGLLLMELRSELQTLNTYIPNNLGHHSYEELFCLISPSPIKHVATNEAILPPQFINTQTSEVNFNLKSIKDTNSTQNSFNQHRNTTDSEWLDDDVMQSNQPVTNNECTSGTFNQQVSDEAGHSDRPPPFNPAFGSNGVPTAGDIAHKDQDNSEVMETVQQNPFGVYSKI</sequence>
<dbReference type="Pfam" id="PF08719">
    <property type="entry name" value="NADAR"/>
    <property type="match status" value="1"/>
</dbReference>
<organism evidence="3 4">
    <name type="scientific">Oopsacas minuta</name>
    <dbReference type="NCBI Taxonomy" id="111878"/>
    <lineage>
        <taxon>Eukaryota</taxon>
        <taxon>Metazoa</taxon>
        <taxon>Porifera</taxon>
        <taxon>Hexactinellida</taxon>
        <taxon>Hexasterophora</taxon>
        <taxon>Lyssacinosida</taxon>
        <taxon>Leucopsacidae</taxon>
        <taxon>Oopsacas</taxon>
    </lineage>
</organism>
<dbReference type="Gene3D" id="1.10.357.40">
    <property type="entry name" value="YbiA-like"/>
    <property type="match status" value="1"/>
</dbReference>
<feature type="compositionally biased region" description="Polar residues" evidence="1">
    <location>
        <begin position="364"/>
        <end position="381"/>
    </location>
</feature>
<feature type="domain" description="NADAR" evidence="2">
    <location>
        <begin position="135"/>
        <end position="277"/>
    </location>
</feature>
<proteinExistence type="predicted"/>
<dbReference type="EMBL" id="JAKMXF010000133">
    <property type="protein sequence ID" value="KAI6656946.1"/>
    <property type="molecule type" value="Genomic_DNA"/>
</dbReference>
<accession>A0AAV7K6P7</accession>
<dbReference type="InterPro" id="IPR037238">
    <property type="entry name" value="YbiA-like_sf"/>
</dbReference>
<dbReference type="AlphaFoldDB" id="A0AAV7K6P7"/>